<keyword evidence="10" id="KW-1185">Reference proteome</keyword>
<dbReference type="Proteomes" id="UP000729402">
    <property type="component" value="Unassembled WGS sequence"/>
</dbReference>
<evidence type="ECO:0000313" key="9">
    <source>
        <dbReference type="EMBL" id="KAG8048820.1"/>
    </source>
</evidence>
<dbReference type="GO" id="GO:0045893">
    <property type="term" value="P:positive regulation of DNA-templated transcription"/>
    <property type="evidence" value="ECO:0007669"/>
    <property type="project" value="TreeGrafter"/>
</dbReference>
<dbReference type="Pfam" id="PF00628">
    <property type="entry name" value="PHD"/>
    <property type="match status" value="2"/>
</dbReference>
<gene>
    <name evidence="9" type="ORF">GUJ93_ZPchr0009g1616</name>
</gene>
<feature type="compositionally biased region" description="Basic and acidic residues" evidence="7">
    <location>
        <begin position="731"/>
        <end position="751"/>
    </location>
</feature>
<dbReference type="FunFam" id="3.30.40.10:FF:000638">
    <property type="entry name" value="PHD finger family protein"/>
    <property type="match status" value="1"/>
</dbReference>
<dbReference type="PANTHER" id="PTHR45838:SF4">
    <property type="entry name" value="HISTONE-LYSINE N-METHYLTRANSFERASE TRITHORAX"/>
    <property type="match status" value="1"/>
</dbReference>
<dbReference type="CDD" id="cd15489">
    <property type="entry name" value="PHD_SF"/>
    <property type="match status" value="1"/>
</dbReference>
<dbReference type="PANTHER" id="PTHR45838">
    <property type="entry name" value="HISTONE-LYSINE-N-METHYLTRANSFERASE 2 KMT2 FAMILY MEMBER"/>
    <property type="match status" value="1"/>
</dbReference>
<feature type="domain" description="PHD-type" evidence="8">
    <location>
        <begin position="140"/>
        <end position="198"/>
    </location>
</feature>
<feature type="compositionally biased region" description="Polar residues" evidence="7">
    <location>
        <begin position="561"/>
        <end position="572"/>
    </location>
</feature>
<evidence type="ECO:0000259" key="8">
    <source>
        <dbReference type="PROSITE" id="PS50016"/>
    </source>
</evidence>
<comment type="caution">
    <text evidence="9">The sequence shown here is derived from an EMBL/GenBank/DDBJ whole genome shotgun (WGS) entry which is preliminary data.</text>
</comment>
<dbReference type="GO" id="GO:0008270">
    <property type="term" value="F:zinc ion binding"/>
    <property type="evidence" value="ECO:0007669"/>
    <property type="project" value="UniProtKB-KW"/>
</dbReference>
<feature type="region of interest" description="Disordered" evidence="7">
    <location>
        <begin position="618"/>
        <end position="655"/>
    </location>
</feature>
<evidence type="ECO:0000256" key="5">
    <source>
        <dbReference type="ARBA" id="ARBA00023163"/>
    </source>
</evidence>
<evidence type="ECO:0000256" key="1">
    <source>
        <dbReference type="ARBA" id="ARBA00022723"/>
    </source>
</evidence>
<keyword evidence="5" id="KW-0804">Transcription</keyword>
<dbReference type="GO" id="GO:0042800">
    <property type="term" value="F:histone H3K4 methyltransferase activity"/>
    <property type="evidence" value="ECO:0007669"/>
    <property type="project" value="TreeGrafter"/>
</dbReference>
<dbReference type="InterPro" id="IPR001965">
    <property type="entry name" value="Znf_PHD"/>
</dbReference>
<evidence type="ECO:0000313" key="10">
    <source>
        <dbReference type="Proteomes" id="UP000729402"/>
    </source>
</evidence>
<name>A0A8J5RR41_ZIZPA</name>
<reference evidence="9" key="1">
    <citation type="journal article" date="2021" name="bioRxiv">
        <title>Whole Genome Assembly and Annotation of Northern Wild Rice, Zizania palustris L., Supports a Whole Genome Duplication in the Zizania Genus.</title>
        <authorList>
            <person name="Haas M."/>
            <person name="Kono T."/>
            <person name="Macchietto M."/>
            <person name="Millas R."/>
            <person name="McGilp L."/>
            <person name="Shao M."/>
            <person name="Duquette J."/>
            <person name="Hirsch C.N."/>
            <person name="Kimball J."/>
        </authorList>
    </citation>
    <scope>NUCLEOTIDE SEQUENCE</scope>
    <source>
        <tissue evidence="9">Fresh leaf tissue</tissue>
    </source>
</reference>
<feature type="region of interest" description="Disordered" evidence="7">
    <location>
        <begin position="698"/>
        <end position="754"/>
    </location>
</feature>
<feature type="region of interest" description="Disordered" evidence="7">
    <location>
        <begin position="413"/>
        <end position="445"/>
    </location>
</feature>
<dbReference type="InterPro" id="IPR019787">
    <property type="entry name" value="Znf_PHD-finger"/>
</dbReference>
<sequence length="864" mass="94320">MAFHVGCPFTCRRVCDCELGFGAAAARRGRSKWGGLAAWAAAAVALEGFIADPWLLRPAGEGEDGAAAKEVATVQVEVPPVDLSDEGEDEACRAAMPRQAAAAEDYACRLEAGAGAYGSQEVEGDEEDWGQEEQGNAAVKVMCRLCFSGENEGSTKAAKMLPCKLCSKKYHRNCLKNWGEHRDLFHWSSWVCPSCCSCEVCRRPGDPKKLMFCKRCDGAYHCYCQQPSHKNVTHGPYLCPKHTRCHSCGSGVPGSGHSTRWFLGYTCCDACGRLFVKGNYCPVCLKVYRDSEVIPMVCCDVCEKWVHIECDGISEEKYQQFQSDQNLQYTCAACRGECSQIRDTEDAVRELWKRRDIVDHDLMASLKAAAALPSLEDVSPSYPNTNDEKLGAHVMKNGGKNTLKFSFKSNSSKAALDSSEQEENAIKSTGSNKKHSKKKSNQNNKTVCDQDDVFLEKRNEAKSLSSLGDQTANVTHDKSSFKNDSDVFLLSSTRSVDKDLKSSSAKAAANNADMIPKVKIKGSKVPSLHFKDVGDENAAKSDTAKGTKLVIHLGSRHKSRSGSPRSEMSNSQKEQELGSMHGGKVDVTSQFKSSRSEIKEKRVMKLVRETGVQQNNLLGDLGASKKHATGKRSNATVSGLENASESGTRSRSFGNKQSVVNQLTGNQEAASISVNNSPDSLKPSLLKLKFKRPIFEQASTQASQPEEPGVWASQKEELNVAKGQRSKRKRPSLDKMEGSEDKPPAKRHEQSTGDEAMDANWILRKLGKDAIGKRIEVQLASDGKWHQGVVSNVINGTLCLQLDNGRSENVELGKQAIRLIAQSRRCSGEFLLVLPALRLAGEDDPSMHCPAVRPVEQGSSSAMA</sequence>
<feature type="compositionally biased region" description="Polar residues" evidence="7">
    <location>
        <begin position="631"/>
        <end position="655"/>
    </location>
</feature>
<accession>A0A8J5RR41</accession>
<evidence type="ECO:0000256" key="4">
    <source>
        <dbReference type="ARBA" id="ARBA00023015"/>
    </source>
</evidence>
<protein>
    <recommendedName>
        <fullName evidence="8">PHD-type domain-containing protein</fullName>
    </recommendedName>
</protein>
<feature type="region of interest" description="Disordered" evidence="7">
    <location>
        <begin position="537"/>
        <end position="597"/>
    </location>
</feature>
<reference evidence="9" key="2">
    <citation type="submission" date="2021-02" db="EMBL/GenBank/DDBJ databases">
        <authorList>
            <person name="Kimball J.A."/>
            <person name="Haas M.W."/>
            <person name="Macchietto M."/>
            <person name="Kono T."/>
            <person name="Duquette J."/>
            <person name="Shao M."/>
        </authorList>
    </citation>
    <scope>NUCLEOTIDE SEQUENCE</scope>
    <source>
        <tissue evidence="9">Fresh leaf tissue</tissue>
    </source>
</reference>
<proteinExistence type="predicted"/>
<dbReference type="GO" id="GO:0035097">
    <property type="term" value="C:histone methyltransferase complex"/>
    <property type="evidence" value="ECO:0007669"/>
    <property type="project" value="TreeGrafter"/>
</dbReference>
<evidence type="ECO:0000256" key="3">
    <source>
        <dbReference type="ARBA" id="ARBA00022833"/>
    </source>
</evidence>
<evidence type="ECO:0000256" key="7">
    <source>
        <dbReference type="SAM" id="MobiDB-lite"/>
    </source>
</evidence>
<feature type="domain" description="PHD-type" evidence="8">
    <location>
        <begin position="278"/>
        <end position="337"/>
    </location>
</feature>
<feature type="region of interest" description="Disordered" evidence="7">
    <location>
        <begin position="845"/>
        <end position="864"/>
    </location>
</feature>
<keyword evidence="1" id="KW-0479">Metal-binding</keyword>
<keyword evidence="2 6" id="KW-0863">Zinc-finger</keyword>
<dbReference type="PROSITE" id="PS50016">
    <property type="entry name" value="ZF_PHD_2"/>
    <property type="match status" value="2"/>
</dbReference>
<dbReference type="FunFam" id="3.30.40.10:FF:000238">
    <property type="entry name" value="PHD finger family protein"/>
    <property type="match status" value="1"/>
</dbReference>
<keyword evidence="4" id="KW-0805">Transcription regulation</keyword>
<keyword evidence="3" id="KW-0862">Zinc</keyword>
<dbReference type="AlphaFoldDB" id="A0A8J5RR41"/>
<dbReference type="OrthoDB" id="1903104at2759"/>
<dbReference type="EMBL" id="JAAALK010000289">
    <property type="protein sequence ID" value="KAG8048820.1"/>
    <property type="molecule type" value="Genomic_DNA"/>
</dbReference>
<evidence type="ECO:0000256" key="6">
    <source>
        <dbReference type="PROSITE-ProRule" id="PRU00146"/>
    </source>
</evidence>
<organism evidence="9 10">
    <name type="scientific">Zizania palustris</name>
    <name type="common">Northern wild rice</name>
    <dbReference type="NCBI Taxonomy" id="103762"/>
    <lineage>
        <taxon>Eukaryota</taxon>
        <taxon>Viridiplantae</taxon>
        <taxon>Streptophyta</taxon>
        <taxon>Embryophyta</taxon>
        <taxon>Tracheophyta</taxon>
        <taxon>Spermatophyta</taxon>
        <taxon>Magnoliopsida</taxon>
        <taxon>Liliopsida</taxon>
        <taxon>Poales</taxon>
        <taxon>Poaceae</taxon>
        <taxon>BOP clade</taxon>
        <taxon>Oryzoideae</taxon>
        <taxon>Oryzeae</taxon>
        <taxon>Zizaniinae</taxon>
        <taxon>Zizania</taxon>
    </lineage>
</organism>
<evidence type="ECO:0000256" key="2">
    <source>
        <dbReference type="ARBA" id="ARBA00022771"/>
    </source>
</evidence>
<dbReference type="SMART" id="SM00249">
    <property type="entry name" value="PHD"/>
    <property type="match status" value="3"/>
</dbReference>